<sequence>MLEFLLDAANIQPAYSLYITLILGLAVQLIWIWKVEFLFINTFQTSSEYHIQVKNLSMQMKRRQNFCAHLTWIIRYIRRKENSGDEPDHYFLIQ</sequence>
<proteinExistence type="predicted"/>
<feature type="transmembrane region" description="Helical" evidence="1">
    <location>
        <begin position="15"/>
        <end position="33"/>
    </location>
</feature>
<evidence type="ECO:0000313" key="3">
    <source>
        <dbReference type="Proteomes" id="UP000531594"/>
    </source>
</evidence>
<name>A0A7X0LV29_9BACI</name>
<comment type="caution">
    <text evidence="2">The sequence shown here is derived from an EMBL/GenBank/DDBJ whole genome shotgun (WGS) entry which is preliminary data.</text>
</comment>
<evidence type="ECO:0000313" key="2">
    <source>
        <dbReference type="EMBL" id="MBB6445183.1"/>
    </source>
</evidence>
<gene>
    <name evidence="2" type="ORF">HNR53_001801</name>
</gene>
<organism evidence="2 3">
    <name type="scientific">Bacillus benzoevorans</name>
    <dbReference type="NCBI Taxonomy" id="1456"/>
    <lineage>
        <taxon>Bacteria</taxon>
        <taxon>Bacillati</taxon>
        <taxon>Bacillota</taxon>
        <taxon>Bacilli</taxon>
        <taxon>Bacillales</taxon>
        <taxon>Bacillaceae</taxon>
        <taxon>Bacillus</taxon>
    </lineage>
</organism>
<protein>
    <submittedName>
        <fullName evidence="2">Uncharacterized protein</fullName>
    </submittedName>
</protein>
<dbReference type="Proteomes" id="UP000531594">
    <property type="component" value="Unassembled WGS sequence"/>
</dbReference>
<keyword evidence="3" id="KW-1185">Reference proteome</keyword>
<keyword evidence="1" id="KW-0812">Transmembrane</keyword>
<keyword evidence="1" id="KW-0472">Membrane</keyword>
<dbReference type="EMBL" id="JACHGK010000005">
    <property type="protein sequence ID" value="MBB6445183.1"/>
    <property type="molecule type" value="Genomic_DNA"/>
</dbReference>
<reference evidence="2 3" key="1">
    <citation type="submission" date="2020-08" db="EMBL/GenBank/DDBJ databases">
        <title>Genomic Encyclopedia of Type Strains, Phase IV (KMG-IV): sequencing the most valuable type-strain genomes for metagenomic binning, comparative biology and taxonomic classification.</title>
        <authorList>
            <person name="Goeker M."/>
        </authorList>
    </citation>
    <scope>NUCLEOTIDE SEQUENCE [LARGE SCALE GENOMIC DNA]</scope>
    <source>
        <strain evidence="2 3">DSM 5391</strain>
    </source>
</reference>
<evidence type="ECO:0000256" key="1">
    <source>
        <dbReference type="SAM" id="Phobius"/>
    </source>
</evidence>
<dbReference type="AlphaFoldDB" id="A0A7X0LV29"/>
<dbReference type="RefSeq" id="WP_184524992.1">
    <property type="nucleotide sequence ID" value="NZ_JACHGK010000005.1"/>
</dbReference>
<accession>A0A7X0LV29</accession>
<keyword evidence="1" id="KW-1133">Transmembrane helix</keyword>